<proteinExistence type="inferred from homology"/>
<evidence type="ECO:0000256" key="11">
    <source>
        <dbReference type="ARBA" id="ARBA00022917"/>
    </source>
</evidence>
<keyword evidence="12 16" id="KW-0030">Aminoacyl-tRNA synthetase</keyword>
<dbReference type="PROSITE" id="PS50886">
    <property type="entry name" value="TRBD"/>
    <property type="match status" value="1"/>
</dbReference>
<dbReference type="PANTHER" id="PTHR45765:SF1">
    <property type="entry name" value="METHIONINE--TRNA LIGASE, CYTOPLASMIC"/>
    <property type="match status" value="1"/>
</dbReference>
<dbReference type="NCBIfam" id="NF001100">
    <property type="entry name" value="PRK00133.1"/>
    <property type="match status" value="1"/>
</dbReference>
<dbReference type="InterPro" id="IPR012340">
    <property type="entry name" value="NA-bd_OB-fold"/>
</dbReference>
<feature type="compositionally biased region" description="Basic and acidic residues" evidence="17">
    <location>
        <begin position="701"/>
        <end position="722"/>
    </location>
</feature>
<dbReference type="GO" id="GO:0006431">
    <property type="term" value="P:methionyl-tRNA aminoacylation"/>
    <property type="evidence" value="ECO:0007669"/>
    <property type="project" value="InterPro"/>
</dbReference>
<dbReference type="GO" id="GO:0017101">
    <property type="term" value="C:aminoacyl-tRNA synthetase multienzyme complex"/>
    <property type="evidence" value="ECO:0007669"/>
    <property type="project" value="TreeGrafter"/>
</dbReference>
<dbReference type="Pfam" id="PF09334">
    <property type="entry name" value="tRNA-synt_1g"/>
    <property type="match status" value="1"/>
</dbReference>
<keyword evidence="8 16" id="KW-0547">Nucleotide-binding</keyword>
<evidence type="ECO:0000256" key="8">
    <source>
        <dbReference type="ARBA" id="ARBA00022741"/>
    </source>
</evidence>
<dbReference type="InterPro" id="IPR014758">
    <property type="entry name" value="Met-tRNA_synth"/>
</dbReference>
<evidence type="ECO:0000313" key="20">
    <source>
        <dbReference type="Proteomes" id="UP000659654"/>
    </source>
</evidence>
<keyword evidence="6 15" id="KW-0820">tRNA-binding</keyword>
<reference evidence="19" key="1">
    <citation type="submission" date="2020-09" db="EMBL/GenBank/DDBJ databases">
        <authorList>
            <person name="Kikuchi T."/>
        </authorList>
    </citation>
    <scope>NUCLEOTIDE SEQUENCE</scope>
    <source>
        <strain evidence="19">Ka4C1</strain>
    </source>
</reference>
<dbReference type="Pfam" id="PF19303">
    <property type="entry name" value="Anticodon_3"/>
    <property type="match status" value="1"/>
</dbReference>
<protein>
    <recommendedName>
        <fullName evidence="4">Methionine--tRNA ligase, cytoplasmic</fullName>
        <ecNumber evidence="3">6.1.1.10</ecNumber>
    </recommendedName>
    <alternativeName>
        <fullName evidence="13">Methionyl-tRNA synthetase</fullName>
    </alternativeName>
</protein>
<dbReference type="OrthoDB" id="5844513at2759"/>
<dbReference type="InterPro" id="IPR015413">
    <property type="entry name" value="Methionyl/Leucyl_tRNA_Synth"/>
</dbReference>
<dbReference type="FunFam" id="1.10.730.10:FF:000031">
    <property type="entry name" value="Putative Methionyl-tRNA synthetase"/>
    <property type="match status" value="1"/>
</dbReference>
<dbReference type="Gene3D" id="1.10.730.10">
    <property type="entry name" value="Isoleucyl-tRNA Synthetase, Domain 1"/>
    <property type="match status" value="1"/>
</dbReference>
<dbReference type="SUPFAM" id="SSF47323">
    <property type="entry name" value="Anticodon-binding domain of a subclass of class I aminoacyl-tRNA synthetases"/>
    <property type="match status" value="1"/>
</dbReference>
<keyword evidence="20" id="KW-1185">Reference proteome</keyword>
<evidence type="ECO:0000256" key="4">
    <source>
        <dbReference type="ARBA" id="ARBA00018335"/>
    </source>
</evidence>
<feature type="domain" description="TRNA-binding" evidence="18">
    <location>
        <begin position="737"/>
        <end position="838"/>
    </location>
</feature>
<dbReference type="InterPro" id="IPR029038">
    <property type="entry name" value="MetRS_Zn"/>
</dbReference>
<name>A0A7I8X1N9_BURXY</name>
<dbReference type="InterPro" id="IPR033911">
    <property type="entry name" value="MetRS_core"/>
</dbReference>
<dbReference type="InterPro" id="IPR041872">
    <property type="entry name" value="Anticodon_Met"/>
</dbReference>
<dbReference type="CDD" id="cd02799">
    <property type="entry name" value="tRNA_bind_EMAP-II_like"/>
    <property type="match status" value="1"/>
</dbReference>
<evidence type="ECO:0000256" key="7">
    <source>
        <dbReference type="ARBA" id="ARBA00022598"/>
    </source>
</evidence>
<keyword evidence="11 16" id="KW-0648">Protein biosynthesis</keyword>
<dbReference type="SUPFAM" id="SSF50249">
    <property type="entry name" value="Nucleic acid-binding proteins"/>
    <property type="match status" value="1"/>
</dbReference>
<evidence type="ECO:0000313" key="19">
    <source>
        <dbReference type="EMBL" id="CAD5234647.1"/>
    </source>
</evidence>
<evidence type="ECO:0000256" key="15">
    <source>
        <dbReference type="PROSITE-ProRule" id="PRU00209"/>
    </source>
</evidence>
<dbReference type="PROSITE" id="PS00178">
    <property type="entry name" value="AA_TRNA_LIGASE_I"/>
    <property type="match status" value="1"/>
</dbReference>
<dbReference type="PANTHER" id="PTHR45765">
    <property type="entry name" value="METHIONINE--TRNA LIGASE"/>
    <property type="match status" value="1"/>
</dbReference>
<dbReference type="GO" id="GO:0004825">
    <property type="term" value="F:methionine-tRNA ligase activity"/>
    <property type="evidence" value="ECO:0007669"/>
    <property type="project" value="UniProtKB-EC"/>
</dbReference>
<dbReference type="EMBL" id="CAJFDI010000006">
    <property type="protein sequence ID" value="CAD5234647.1"/>
    <property type="molecule type" value="Genomic_DNA"/>
</dbReference>
<dbReference type="Pfam" id="PF01588">
    <property type="entry name" value="tRNA_bind"/>
    <property type="match status" value="1"/>
</dbReference>
<dbReference type="AlphaFoldDB" id="A0A7I8X1N9"/>
<evidence type="ECO:0000256" key="16">
    <source>
        <dbReference type="RuleBase" id="RU363039"/>
    </source>
</evidence>
<dbReference type="Gene3D" id="3.40.50.620">
    <property type="entry name" value="HUPs"/>
    <property type="match status" value="1"/>
</dbReference>
<dbReference type="FunFam" id="2.20.28.20:FF:000001">
    <property type="entry name" value="Methionine--tRNA ligase"/>
    <property type="match status" value="1"/>
</dbReference>
<evidence type="ECO:0000256" key="5">
    <source>
        <dbReference type="ARBA" id="ARBA00022490"/>
    </source>
</evidence>
<dbReference type="EMBL" id="CAJFCV020000006">
    <property type="protein sequence ID" value="CAG9130539.1"/>
    <property type="molecule type" value="Genomic_DNA"/>
</dbReference>
<evidence type="ECO:0000256" key="2">
    <source>
        <dbReference type="ARBA" id="ARBA00005594"/>
    </source>
</evidence>
<keyword evidence="5" id="KW-0963">Cytoplasm</keyword>
<dbReference type="InterPro" id="IPR023458">
    <property type="entry name" value="Met-tRNA_ligase_1"/>
</dbReference>
<gene>
    <name evidence="19" type="ORF">BXYJ_LOCUS14738</name>
</gene>
<dbReference type="PRINTS" id="PR01041">
    <property type="entry name" value="TRNASYNTHMET"/>
</dbReference>
<dbReference type="InterPro" id="IPR009080">
    <property type="entry name" value="tRNAsynth_Ia_anticodon-bd"/>
</dbReference>
<comment type="catalytic activity">
    <reaction evidence="14">
        <text>tRNA(Met) + L-methionine + ATP = L-methionyl-tRNA(Met) + AMP + diphosphate</text>
        <dbReference type="Rhea" id="RHEA:13481"/>
        <dbReference type="Rhea" id="RHEA-COMP:9667"/>
        <dbReference type="Rhea" id="RHEA-COMP:9698"/>
        <dbReference type="ChEBI" id="CHEBI:30616"/>
        <dbReference type="ChEBI" id="CHEBI:33019"/>
        <dbReference type="ChEBI" id="CHEBI:57844"/>
        <dbReference type="ChEBI" id="CHEBI:78442"/>
        <dbReference type="ChEBI" id="CHEBI:78530"/>
        <dbReference type="ChEBI" id="CHEBI:456215"/>
        <dbReference type="EC" id="6.1.1.10"/>
    </reaction>
</comment>
<comment type="caution">
    <text evidence="19">The sequence shown here is derived from an EMBL/GenBank/DDBJ whole genome shotgun (WGS) entry which is preliminary data.</text>
</comment>
<evidence type="ECO:0000256" key="6">
    <source>
        <dbReference type="ARBA" id="ARBA00022555"/>
    </source>
</evidence>
<dbReference type="GO" id="GO:0005524">
    <property type="term" value="F:ATP binding"/>
    <property type="evidence" value="ECO:0007669"/>
    <property type="project" value="UniProtKB-KW"/>
</dbReference>
<evidence type="ECO:0000256" key="12">
    <source>
        <dbReference type="ARBA" id="ARBA00023146"/>
    </source>
</evidence>
<evidence type="ECO:0000256" key="10">
    <source>
        <dbReference type="ARBA" id="ARBA00022884"/>
    </source>
</evidence>
<comment type="subcellular location">
    <subcellularLocation>
        <location evidence="1">Cytoplasm</location>
    </subcellularLocation>
</comment>
<evidence type="ECO:0000256" key="17">
    <source>
        <dbReference type="SAM" id="MobiDB-lite"/>
    </source>
</evidence>
<dbReference type="InterPro" id="IPR001412">
    <property type="entry name" value="aa-tRNA-synth_I_CS"/>
</dbReference>
<dbReference type="SUPFAM" id="SSF57770">
    <property type="entry name" value="Methionyl-tRNA synthetase (MetRS), Zn-domain"/>
    <property type="match status" value="1"/>
</dbReference>
<feature type="region of interest" description="Disordered" evidence="17">
    <location>
        <begin position="586"/>
        <end position="615"/>
    </location>
</feature>
<dbReference type="Gene3D" id="2.20.28.20">
    <property type="entry name" value="Methionyl-tRNA synthetase, Zn-domain"/>
    <property type="match status" value="1"/>
</dbReference>
<dbReference type="Proteomes" id="UP000582659">
    <property type="component" value="Unassembled WGS sequence"/>
</dbReference>
<dbReference type="CDD" id="cd00814">
    <property type="entry name" value="MetRS_core"/>
    <property type="match status" value="1"/>
</dbReference>
<evidence type="ECO:0000256" key="3">
    <source>
        <dbReference type="ARBA" id="ARBA00012838"/>
    </source>
</evidence>
<organism evidence="19 20">
    <name type="scientific">Bursaphelenchus xylophilus</name>
    <name type="common">Pinewood nematode worm</name>
    <name type="synonym">Aphelenchoides xylophilus</name>
    <dbReference type="NCBI Taxonomy" id="6326"/>
    <lineage>
        <taxon>Eukaryota</taxon>
        <taxon>Metazoa</taxon>
        <taxon>Ecdysozoa</taxon>
        <taxon>Nematoda</taxon>
        <taxon>Chromadorea</taxon>
        <taxon>Rhabditida</taxon>
        <taxon>Tylenchina</taxon>
        <taxon>Tylenchomorpha</taxon>
        <taxon>Aphelenchoidea</taxon>
        <taxon>Aphelenchoididae</taxon>
        <taxon>Bursaphelenchus</taxon>
    </lineage>
</organism>
<keyword evidence="7 16" id="KW-0436">Ligase</keyword>
<dbReference type="EC" id="6.1.1.10" evidence="3"/>
<keyword evidence="9 16" id="KW-0067">ATP-binding</keyword>
<evidence type="ECO:0000256" key="9">
    <source>
        <dbReference type="ARBA" id="ARBA00022840"/>
    </source>
</evidence>
<dbReference type="InterPro" id="IPR014729">
    <property type="entry name" value="Rossmann-like_a/b/a_fold"/>
</dbReference>
<feature type="region of interest" description="Disordered" evidence="17">
    <location>
        <begin position="696"/>
        <end position="732"/>
    </location>
</feature>
<dbReference type="SMR" id="A0A7I8X1N9"/>
<evidence type="ECO:0000259" key="18">
    <source>
        <dbReference type="PROSITE" id="PS50886"/>
    </source>
</evidence>
<dbReference type="Gene3D" id="2.40.50.140">
    <property type="entry name" value="Nucleic acid-binding proteins"/>
    <property type="match status" value="1"/>
</dbReference>
<accession>A0A7I8X1N9</accession>
<dbReference type="GO" id="GO:0000049">
    <property type="term" value="F:tRNA binding"/>
    <property type="evidence" value="ECO:0007669"/>
    <property type="project" value="UniProtKB-UniRule"/>
</dbReference>
<comment type="similarity">
    <text evidence="2 16">Belongs to the class-I aminoacyl-tRNA synthetase family.</text>
</comment>
<feature type="compositionally biased region" description="Basic and acidic residues" evidence="17">
    <location>
        <begin position="596"/>
        <end position="605"/>
    </location>
</feature>
<sequence length="898" mass="101142">MTWVKMSLNKKDFWNCHPGFFSDSEKKKLPIDGKRSILITSALPYVNNVPHLGNIIGCVLSGDVFSRYCRMRGYQVLHVSGTDEYGTATEMKALKEKMTPAEICEKFHKLHKSIYEWFNIDFDNFGRTTTEHQTEICQKIFLQLHENGYTSTSSMEQLFCISCSKFLADRYVFGTCPLCGYDDARGDQCDKCAKLLDAVNLVNPKCHICGSTPEKKVSEHIFLDLDTLSIQVEEFLEKRTKCEDSKWSANAISIARSWLKQGLEKRCITRDIKWGTPVPLPGFDNKVFYVWFDAPIGYLSITKGLLGDDWEKWWRNEKVELYQFVGKDNVAFHAIIFPATQLGTKDKFTMVKNLCATEYLNYEDQKFSKSRGTGVFGDQASGTGIPADVWRFYLIYMRPENQDTAFIWDDFALKVNSELLANLGNFVLRALSFLSNNFKGKVPKITLNKEDLELIDEVNVLLAQFVDQMENVKMRDALQTVLSVSRKGNQYMQSQQPWVLVKKKETEERGASVIALAANLSALLSTLLFPFMPQTSETLREQCGIKEKMLLPTKFCQLIKEGHQIGKPAALFAKIESAQMASLKAQFGGGQNGQSEEAKPNQKEGKRPKKDTVQTVQSSFPQLLKNQNTIEQLVAETREKFEILKEQFAQKELGKLRDRFTQLSKDFGTVSAELLKCEKEAGVPIFKVDLPKAAVAPAQPVEEKPKAPKNENKKGEAKETPQKKGNVKPAPVSDEVDIGRLDLRVGLIREAKKHPDAEALYVETIDLGEEKPRTVISGLVKHIPLDQMQNRLVVCLCNLKPVKMRGIESQAMVMCASSPEKVEIMEVPQGSKPGDIVTCGSYQRRPDAVLNPKKKVWEAVSEHLKVNSEGKAVYKDSVLDVSGHGPMTAPSLRGVFVK</sequence>
<dbReference type="SUPFAM" id="SSF52374">
    <property type="entry name" value="Nucleotidylyl transferase"/>
    <property type="match status" value="1"/>
</dbReference>
<dbReference type="InterPro" id="IPR002547">
    <property type="entry name" value="tRNA-bd_dom"/>
</dbReference>
<dbReference type="CDD" id="cd07957">
    <property type="entry name" value="Anticodon_Ia_Met"/>
    <property type="match status" value="1"/>
</dbReference>
<dbReference type="NCBIfam" id="TIGR00398">
    <property type="entry name" value="metG"/>
    <property type="match status" value="1"/>
</dbReference>
<evidence type="ECO:0000256" key="1">
    <source>
        <dbReference type="ARBA" id="ARBA00004496"/>
    </source>
</evidence>
<evidence type="ECO:0000256" key="13">
    <source>
        <dbReference type="ARBA" id="ARBA00030904"/>
    </source>
</evidence>
<dbReference type="GO" id="GO:0005829">
    <property type="term" value="C:cytosol"/>
    <property type="evidence" value="ECO:0007669"/>
    <property type="project" value="TreeGrafter"/>
</dbReference>
<dbReference type="Proteomes" id="UP000659654">
    <property type="component" value="Unassembled WGS sequence"/>
</dbReference>
<keyword evidence="10 15" id="KW-0694">RNA-binding</keyword>
<dbReference type="HAMAP" id="MF_00098">
    <property type="entry name" value="Met_tRNA_synth_type1"/>
    <property type="match status" value="1"/>
</dbReference>
<evidence type="ECO:0000256" key="14">
    <source>
        <dbReference type="ARBA" id="ARBA00047364"/>
    </source>
</evidence>
<dbReference type="FunFam" id="2.40.50.140:FF:000047">
    <property type="entry name" value="tyrosine--tRNA ligase, cytoplasmic isoform X2"/>
    <property type="match status" value="1"/>
</dbReference>